<keyword evidence="4" id="KW-0862">Zinc</keyword>
<dbReference type="GO" id="GO:0003677">
    <property type="term" value="F:DNA binding"/>
    <property type="evidence" value="ECO:0007669"/>
    <property type="project" value="InterPro"/>
</dbReference>
<proteinExistence type="predicted"/>
<evidence type="ECO:0000313" key="10">
    <source>
        <dbReference type="Proteomes" id="UP001177140"/>
    </source>
</evidence>
<protein>
    <recommendedName>
        <fullName evidence="8">BED-type domain-containing protein</fullName>
    </recommendedName>
</protein>
<dbReference type="EMBL" id="JAJJMA010162782">
    <property type="protein sequence ID" value="MCL7035965.1"/>
    <property type="molecule type" value="Genomic_DNA"/>
</dbReference>
<dbReference type="InterPro" id="IPR052035">
    <property type="entry name" value="ZnF_BED_domain_contain"/>
</dbReference>
<dbReference type="Pfam" id="PF02892">
    <property type="entry name" value="zf-BED"/>
    <property type="match status" value="1"/>
</dbReference>
<evidence type="ECO:0000256" key="7">
    <source>
        <dbReference type="ARBA" id="ARBA00023242"/>
    </source>
</evidence>
<comment type="subcellular location">
    <subcellularLocation>
        <location evidence="1">Nucleus</location>
    </subcellularLocation>
</comment>
<name>A0AA41SJB1_PAPNU</name>
<dbReference type="AlphaFoldDB" id="A0AA41SJB1"/>
<keyword evidence="10" id="KW-1185">Reference proteome</keyword>
<organism evidence="9 10">
    <name type="scientific">Papaver nudicaule</name>
    <name type="common">Iceland poppy</name>
    <dbReference type="NCBI Taxonomy" id="74823"/>
    <lineage>
        <taxon>Eukaryota</taxon>
        <taxon>Viridiplantae</taxon>
        <taxon>Streptophyta</taxon>
        <taxon>Embryophyta</taxon>
        <taxon>Tracheophyta</taxon>
        <taxon>Spermatophyta</taxon>
        <taxon>Magnoliopsida</taxon>
        <taxon>Ranunculales</taxon>
        <taxon>Papaveraceae</taxon>
        <taxon>Papaveroideae</taxon>
        <taxon>Papaver</taxon>
    </lineage>
</organism>
<keyword evidence="3" id="KW-0863">Zinc-finger</keyword>
<feature type="domain" description="BED-type" evidence="8">
    <location>
        <begin position="88"/>
        <end position="114"/>
    </location>
</feature>
<dbReference type="SMART" id="SM00614">
    <property type="entry name" value="ZnF_BED"/>
    <property type="match status" value="1"/>
</dbReference>
<evidence type="ECO:0000259" key="8">
    <source>
        <dbReference type="Pfam" id="PF02892"/>
    </source>
</evidence>
<dbReference type="InterPro" id="IPR036236">
    <property type="entry name" value="Znf_C2H2_sf"/>
</dbReference>
<evidence type="ECO:0000256" key="3">
    <source>
        <dbReference type="ARBA" id="ARBA00022771"/>
    </source>
</evidence>
<dbReference type="SUPFAM" id="SSF57667">
    <property type="entry name" value="beta-beta-alpha zinc fingers"/>
    <property type="match status" value="1"/>
</dbReference>
<evidence type="ECO:0000313" key="9">
    <source>
        <dbReference type="EMBL" id="MCL7035965.1"/>
    </source>
</evidence>
<keyword evidence="6" id="KW-0804">Transcription</keyword>
<dbReference type="InterPro" id="IPR003656">
    <property type="entry name" value="Znf_BED"/>
</dbReference>
<evidence type="ECO:0000256" key="4">
    <source>
        <dbReference type="ARBA" id="ARBA00022833"/>
    </source>
</evidence>
<keyword evidence="7" id="KW-0539">Nucleus</keyword>
<dbReference type="GO" id="GO:0005634">
    <property type="term" value="C:nucleus"/>
    <property type="evidence" value="ECO:0007669"/>
    <property type="project" value="UniProtKB-SubCell"/>
</dbReference>
<dbReference type="Proteomes" id="UP001177140">
    <property type="component" value="Unassembled WGS sequence"/>
</dbReference>
<comment type="caution">
    <text evidence="9">The sequence shown here is derived from an EMBL/GenBank/DDBJ whole genome shotgun (WGS) entry which is preliminary data.</text>
</comment>
<dbReference type="PANTHER" id="PTHR46481:SF10">
    <property type="entry name" value="ZINC FINGER BED DOMAIN-CONTAINING PROTEIN 39"/>
    <property type="match status" value="1"/>
</dbReference>
<gene>
    <name evidence="9" type="ORF">MKW94_013976</name>
</gene>
<evidence type="ECO:0000256" key="5">
    <source>
        <dbReference type="ARBA" id="ARBA00023015"/>
    </source>
</evidence>
<evidence type="ECO:0000256" key="1">
    <source>
        <dbReference type="ARBA" id="ARBA00004123"/>
    </source>
</evidence>
<sequence length="246" mass="28076">MPKQTGSGEDDLNANVKSASKPQIVPVIRKKKRVKCLARKRTTTPTTIDVPIETENRPPAVPAARKRTCVSWADFDKIRENGKVVSGKCKHCNAIIGAKSENGTSALTKHLKSCGVFKKTQKKIDQIYLKAYEKGDGSVAAYNFKFNQEVTRDCIARMIISHELPFLFVEYIGFRRLLASLFKLVYEIEKKHLYETFSKVQSRISLTTYMWICTTQNKGYMALTAHYIDKEWRVQKNILSFTLVDE</sequence>
<dbReference type="GO" id="GO:0009791">
    <property type="term" value="P:post-embryonic development"/>
    <property type="evidence" value="ECO:0007669"/>
    <property type="project" value="UniProtKB-ARBA"/>
</dbReference>
<evidence type="ECO:0000256" key="2">
    <source>
        <dbReference type="ARBA" id="ARBA00022723"/>
    </source>
</evidence>
<accession>A0AA41SJB1</accession>
<dbReference type="PANTHER" id="PTHR46481">
    <property type="entry name" value="ZINC FINGER BED DOMAIN-CONTAINING PROTEIN 4"/>
    <property type="match status" value="1"/>
</dbReference>
<reference evidence="9" key="1">
    <citation type="submission" date="2022-03" db="EMBL/GenBank/DDBJ databases">
        <title>A functionally conserved STORR gene fusion in Papaver species that diverged 16.8 million years ago.</title>
        <authorList>
            <person name="Catania T."/>
        </authorList>
    </citation>
    <scope>NUCLEOTIDE SEQUENCE</scope>
    <source>
        <strain evidence="9">S-191538</strain>
    </source>
</reference>
<dbReference type="GO" id="GO:0008270">
    <property type="term" value="F:zinc ion binding"/>
    <property type="evidence" value="ECO:0007669"/>
    <property type="project" value="UniProtKB-KW"/>
</dbReference>
<evidence type="ECO:0000256" key="6">
    <source>
        <dbReference type="ARBA" id="ARBA00023163"/>
    </source>
</evidence>
<keyword evidence="5" id="KW-0805">Transcription regulation</keyword>
<keyword evidence="2" id="KW-0479">Metal-binding</keyword>